<reference evidence="3 4" key="1">
    <citation type="journal article" date="2016" name="Mol. Biol. Evol.">
        <title>Comparative Genomics of Early-Diverging Mushroom-Forming Fungi Provides Insights into the Origins of Lignocellulose Decay Capabilities.</title>
        <authorList>
            <person name="Nagy L.G."/>
            <person name="Riley R."/>
            <person name="Tritt A."/>
            <person name="Adam C."/>
            <person name="Daum C."/>
            <person name="Floudas D."/>
            <person name="Sun H."/>
            <person name="Yadav J.S."/>
            <person name="Pangilinan J."/>
            <person name="Larsson K.H."/>
            <person name="Matsuura K."/>
            <person name="Barry K."/>
            <person name="Labutti K."/>
            <person name="Kuo R."/>
            <person name="Ohm R.A."/>
            <person name="Bhattacharya S.S."/>
            <person name="Shirouzu T."/>
            <person name="Yoshinaga Y."/>
            <person name="Martin F.M."/>
            <person name="Grigoriev I.V."/>
            <person name="Hibbett D.S."/>
        </authorList>
    </citation>
    <scope>NUCLEOTIDE SEQUENCE [LARGE SCALE GENOMIC DNA]</scope>
    <source>
        <strain evidence="3 4">HHB12029</strain>
    </source>
</reference>
<dbReference type="OrthoDB" id="2562239at2759"/>
<feature type="transmembrane region" description="Helical" evidence="2">
    <location>
        <begin position="269"/>
        <end position="288"/>
    </location>
</feature>
<sequence length="334" mass="37113">MNDSSSFNDALRFPTPVGGTPLRLDAVPSIIFDVALGLLIPFVLSRLFIPARRCSLLLGTCVMVVDRVVLYAFRASQSYNIGPRQSVNILIYQQISFAQGFLGILHDLVGHLRVLLVQATNPPYLIDSIHQTDTDFGDVKLDMPRTRHWVRRICDLLVLVFFAATIPTFYQGALFHGAVDGDQSKADSIMTIRYLHTGIATFILFSLGAITVWGYLSLPDIRRDACVRILTVLAILLPIPVYRFIVMHFTIPNLLSAAPGSQESPGAKAAFYVFHCLPEFFACALLVIPNTRKVFCSGPYGDWRSSDETKSCSGAMAEAREKEAEKKRRNGQRV</sequence>
<gene>
    <name evidence="3" type="ORF">EXIGLDRAFT_638913</name>
</gene>
<keyword evidence="2" id="KW-0472">Membrane</keyword>
<accession>A0A165NJ87</accession>
<keyword evidence="2" id="KW-1133">Transmembrane helix</keyword>
<name>A0A165NJ87_EXIGL</name>
<keyword evidence="2" id="KW-0812">Transmembrane</keyword>
<proteinExistence type="predicted"/>
<feature type="transmembrane region" description="Helical" evidence="2">
    <location>
        <begin position="228"/>
        <end position="249"/>
    </location>
</feature>
<feature type="transmembrane region" description="Helical" evidence="2">
    <location>
        <begin position="153"/>
        <end position="174"/>
    </location>
</feature>
<evidence type="ECO:0000313" key="3">
    <source>
        <dbReference type="EMBL" id="KZW00821.1"/>
    </source>
</evidence>
<dbReference type="Proteomes" id="UP000077266">
    <property type="component" value="Unassembled WGS sequence"/>
</dbReference>
<protein>
    <recommendedName>
        <fullName evidence="5">STE3-domain-containing protein</fullName>
    </recommendedName>
</protein>
<evidence type="ECO:0000256" key="1">
    <source>
        <dbReference type="SAM" id="MobiDB-lite"/>
    </source>
</evidence>
<evidence type="ECO:0000256" key="2">
    <source>
        <dbReference type="SAM" id="Phobius"/>
    </source>
</evidence>
<evidence type="ECO:0000313" key="4">
    <source>
        <dbReference type="Proteomes" id="UP000077266"/>
    </source>
</evidence>
<feature type="region of interest" description="Disordered" evidence="1">
    <location>
        <begin position="304"/>
        <end position="334"/>
    </location>
</feature>
<keyword evidence="4" id="KW-1185">Reference proteome</keyword>
<dbReference type="InParanoid" id="A0A165NJ87"/>
<dbReference type="AlphaFoldDB" id="A0A165NJ87"/>
<dbReference type="EMBL" id="KV425898">
    <property type="protein sequence ID" value="KZW00821.1"/>
    <property type="molecule type" value="Genomic_DNA"/>
</dbReference>
<feature type="transmembrane region" description="Helical" evidence="2">
    <location>
        <begin position="30"/>
        <end position="49"/>
    </location>
</feature>
<evidence type="ECO:0008006" key="5">
    <source>
        <dbReference type="Google" id="ProtNLM"/>
    </source>
</evidence>
<organism evidence="3 4">
    <name type="scientific">Exidia glandulosa HHB12029</name>
    <dbReference type="NCBI Taxonomy" id="1314781"/>
    <lineage>
        <taxon>Eukaryota</taxon>
        <taxon>Fungi</taxon>
        <taxon>Dikarya</taxon>
        <taxon>Basidiomycota</taxon>
        <taxon>Agaricomycotina</taxon>
        <taxon>Agaricomycetes</taxon>
        <taxon>Auriculariales</taxon>
        <taxon>Exidiaceae</taxon>
        <taxon>Exidia</taxon>
    </lineage>
</organism>
<feature type="transmembrane region" description="Helical" evidence="2">
    <location>
        <begin position="194"/>
        <end position="216"/>
    </location>
</feature>